<sequence length="370" mass="39323">MHLQKSHSVARRRCAYVPVAERQRSSKLRAAAHLAVGPTLARPLLACVVYRLVYRLPTEVWRGQRGASSQGEAQWRLVGGRTALSTAAGGARSCRCWLVGDRRGTPSANAVVGALPAAIMDGLGTPWGLPLRRCRREIVAASGCATRDEGTRLHAHYCRLRWPSAMSLLVLLRCGALTSGTKQRCCVPPQELSRAGTSRHDVEQSALERAVFQKQPPSGAGRAVMQPCSAATTTPTSTCCNPNSRPPDGPTADPPAALSTPAASPAPHKTPRSQMFASARLIGTRHPTDGGLLQHSTSDPQPWEEGACSTALPTHATAPNPQLSQHPLPPSTTSRTPSKPLLARIRNTPQQALPSLQPPLAHGGLPCCHP</sequence>
<name>A0A6A6VEI0_9PLEO</name>
<keyword evidence="3" id="KW-1185">Reference proteome</keyword>
<proteinExistence type="predicted"/>
<reference evidence="2" key="1">
    <citation type="journal article" date="2020" name="Stud. Mycol.">
        <title>101 Dothideomycetes genomes: a test case for predicting lifestyles and emergence of pathogens.</title>
        <authorList>
            <person name="Haridas S."/>
            <person name="Albert R."/>
            <person name="Binder M."/>
            <person name="Bloem J."/>
            <person name="Labutti K."/>
            <person name="Salamov A."/>
            <person name="Andreopoulos B."/>
            <person name="Baker S."/>
            <person name="Barry K."/>
            <person name="Bills G."/>
            <person name="Bluhm B."/>
            <person name="Cannon C."/>
            <person name="Castanera R."/>
            <person name="Culley D."/>
            <person name="Daum C."/>
            <person name="Ezra D."/>
            <person name="Gonzalez J."/>
            <person name="Henrissat B."/>
            <person name="Kuo A."/>
            <person name="Liang C."/>
            <person name="Lipzen A."/>
            <person name="Lutzoni F."/>
            <person name="Magnuson J."/>
            <person name="Mondo S."/>
            <person name="Nolan M."/>
            <person name="Ohm R."/>
            <person name="Pangilinan J."/>
            <person name="Park H.-J."/>
            <person name="Ramirez L."/>
            <person name="Alfaro M."/>
            <person name="Sun H."/>
            <person name="Tritt A."/>
            <person name="Yoshinaga Y."/>
            <person name="Zwiers L.-H."/>
            <person name="Turgeon B."/>
            <person name="Goodwin S."/>
            <person name="Spatafora J."/>
            <person name="Crous P."/>
            <person name="Grigoriev I."/>
        </authorList>
    </citation>
    <scope>NUCLEOTIDE SEQUENCE</scope>
    <source>
        <strain evidence="2">CBS 119925</strain>
    </source>
</reference>
<organism evidence="2 3">
    <name type="scientific">Sporormia fimetaria CBS 119925</name>
    <dbReference type="NCBI Taxonomy" id="1340428"/>
    <lineage>
        <taxon>Eukaryota</taxon>
        <taxon>Fungi</taxon>
        <taxon>Dikarya</taxon>
        <taxon>Ascomycota</taxon>
        <taxon>Pezizomycotina</taxon>
        <taxon>Dothideomycetes</taxon>
        <taxon>Pleosporomycetidae</taxon>
        <taxon>Pleosporales</taxon>
        <taxon>Sporormiaceae</taxon>
        <taxon>Sporormia</taxon>
    </lineage>
</organism>
<feature type="region of interest" description="Disordered" evidence="1">
    <location>
        <begin position="284"/>
        <end position="339"/>
    </location>
</feature>
<feature type="compositionally biased region" description="Pro residues" evidence="1">
    <location>
        <begin position="244"/>
        <end position="253"/>
    </location>
</feature>
<evidence type="ECO:0000313" key="3">
    <source>
        <dbReference type="Proteomes" id="UP000799440"/>
    </source>
</evidence>
<dbReference type="Proteomes" id="UP000799440">
    <property type="component" value="Unassembled WGS sequence"/>
</dbReference>
<evidence type="ECO:0000313" key="2">
    <source>
        <dbReference type="EMBL" id="KAF2748216.1"/>
    </source>
</evidence>
<evidence type="ECO:0000256" key="1">
    <source>
        <dbReference type="SAM" id="MobiDB-lite"/>
    </source>
</evidence>
<gene>
    <name evidence="2" type="ORF">M011DRAFT_458098</name>
</gene>
<feature type="region of interest" description="Disordered" evidence="1">
    <location>
        <begin position="234"/>
        <end position="272"/>
    </location>
</feature>
<dbReference type="AlphaFoldDB" id="A0A6A6VEI0"/>
<accession>A0A6A6VEI0</accession>
<dbReference type="EMBL" id="MU006570">
    <property type="protein sequence ID" value="KAF2748216.1"/>
    <property type="molecule type" value="Genomic_DNA"/>
</dbReference>
<feature type="compositionally biased region" description="Low complexity" evidence="1">
    <location>
        <begin position="254"/>
        <end position="267"/>
    </location>
</feature>
<feature type="compositionally biased region" description="Low complexity" evidence="1">
    <location>
        <begin position="234"/>
        <end position="243"/>
    </location>
</feature>
<protein>
    <submittedName>
        <fullName evidence="2">Uncharacterized protein</fullName>
    </submittedName>
</protein>